<gene>
    <name evidence="5" type="ORF">ACFQL7_20005</name>
    <name evidence="6" type="ORF">ACFQL7_20780</name>
</gene>
<evidence type="ECO:0000313" key="6">
    <source>
        <dbReference type="EMBL" id="MFC7191989.1"/>
    </source>
</evidence>
<dbReference type="EMBL" id="JBHTAX010000001">
    <property type="protein sequence ID" value="MFC7191837.1"/>
    <property type="molecule type" value="Genomic_DNA"/>
</dbReference>
<keyword evidence="7" id="KW-1185">Reference proteome</keyword>
<dbReference type="PANTHER" id="PTHR30349:SF41">
    <property type="entry name" value="INTEGRASE_RECOMBINASE PROTEIN MJ0367-RELATED"/>
    <property type="match status" value="1"/>
</dbReference>
<dbReference type="EMBL" id="JBHTAX010000002">
    <property type="protein sequence ID" value="MFC7191989.1"/>
    <property type="molecule type" value="Genomic_DNA"/>
</dbReference>
<proteinExistence type="predicted"/>
<dbReference type="GO" id="GO:0015074">
    <property type="term" value="P:DNA integration"/>
    <property type="evidence" value="ECO:0007669"/>
    <property type="project" value="UniProtKB-KW"/>
</dbReference>
<name>A0ABD5YVF8_9EURY</name>
<reference evidence="6" key="1">
    <citation type="journal article" date="2014" name="Int. J. Syst. Evol. Microbiol.">
        <title>Complete genome sequence of Corynebacterium casei LMG S-19264T (=DSM 44701T), isolated from a smear-ripened cheese.</title>
        <authorList>
            <consortium name="US DOE Joint Genome Institute (JGI-PGF)"/>
            <person name="Walter F."/>
            <person name="Albersmeier A."/>
            <person name="Kalinowski J."/>
            <person name="Ruckert C."/>
        </authorList>
    </citation>
    <scope>NUCLEOTIDE SEQUENCE [LARGE SCALE GENOMIC DNA]</scope>
    <source>
        <strain evidence="6">NBRC 107106</strain>
    </source>
</reference>
<dbReference type="PROSITE" id="PS51898">
    <property type="entry name" value="TYR_RECOMBINASE"/>
    <property type="match status" value="1"/>
</dbReference>
<sequence length="314" mass="36454">MAEATIVNQKYHLQSFCDWAEEIELDDVSDLGGYTLNQYKTWRRDTTGVNDMTLYNNLMTIKAFIKWCEKRDLVDDGLSGKLDIPQPDNPVRHATISPDRAQKILDYQKKFQYAREKHVLFYLLYHTGIRIGTANALDIEDWDSSTSTLRVKHRPDTGTPLKNQEDGERVINIVHDELAQLIDDYISNNHKGKEDKYGRMPLFPSRQGRASPQTLRHYIQHMTEPCIISNECPHDRNPSECEARLRQAKAFDCPSAISPHPIRRSAITDHLNKDVPKEVVEERMNVSQKVIDRHYDERTESEKADVRKEHLDDI</sequence>
<dbReference type="GO" id="GO:0006310">
    <property type="term" value="P:DNA recombination"/>
    <property type="evidence" value="ECO:0007669"/>
    <property type="project" value="UniProtKB-KW"/>
</dbReference>
<dbReference type="InterPro" id="IPR013762">
    <property type="entry name" value="Integrase-like_cat_sf"/>
</dbReference>
<dbReference type="Pfam" id="PF00589">
    <property type="entry name" value="Phage_integrase"/>
    <property type="match status" value="1"/>
</dbReference>
<evidence type="ECO:0000313" key="5">
    <source>
        <dbReference type="EMBL" id="MFC7191837.1"/>
    </source>
</evidence>
<dbReference type="AlphaFoldDB" id="A0ABD5YVF8"/>
<reference evidence="6" key="3">
    <citation type="submission" date="2024-09" db="EMBL/GenBank/DDBJ databases">
        <authorList>
            <person name="Sun Q."/>
        </authorList>
    </citation>
    <scope>NUCLEOTIDE SEQUENCE</scope>
    <source>
        <strain evidence="6">NBRC 107106</strain>
    </source>
</reference>
<dbReference type="CDD" id="cd00397">
    <property type="entry name" value="DNA_BRE_C"/>
    <property type="match status" value="1"/>
</dbReference>
<dbReference type="Gene3D" id="1.10.150.130">
    <property type="match status" value="1"/>
</dbReference>
<dbReference type="InterPro" id="IPR010998">
    <property type="entry name" value="Integrase_recombinase_N"/>
</dbReference>
<dbReference type="Gene3D" id="1.10.443.10">
    <property type="entry name" value="Intergrase catalytic core"/>
    <property type="match status" value="1"/>
</dbReference>
<dbReference type="Proteomes" id="UP001596417">
    <property type="component" value="Unassembled WGS sequence"/>
</dbReference>
<organism evidence="6 7">
    <name type="scientific">Halocatena marina</name>
    <dbReference type="NCBI Taxonomy" id="2934937"/>
    <lineage>
        <taxon>Archaea</taxon>
        <taxon>Methanobacteriati</taxon>
        <taxon>Methanobacteriota</taxon>
        <taxon>Stenosarchaea group</taxon>
        <taxon>Halobacteria</taxon>
        <taxon>Halobacteriales</taxon>
        <taxon>Natronomonadaceae</taxon>
        <taxon>Halocatena</taxon>
    </lineage>
</organism>
<dbReference type="SUPFAM" id="SSF56349">
    <property type="entry name" value="DNA breaking-rejoining enzymes"/>
    <property type="match status" value="1"/>
</dbReference>
<feature type="domain" description="Tyr recombinase" evidence="4">
    <location>
        <begin position="91"/>
        <end position="308"/>
    </location>
</feature>
<protein>
    <submittedName>
        <fullName evidence="6">Tyrosine-type recombinase/integrase</fullName>
    </submittedName>
</protein>
<keyword evidence="2" id="KW-0238">DNA-binding</keyword>
<evidence type="ECO:0000313" key="7">
    <source>
        <dbReference type="Proteomes" id="UP001596417"/>
    </source>
</evidence>
<evidence type="ECO:0000259" key="4">
    <source>
        <dbReference type="PROSITE" id="PS51898"/>
    </source>
</evidence>
<evidence type="ECO:0000256" key="2">
    <source>
        <dbReference type="ARBA" id="ARBA00023125"/>
    </source>
</evidence>
<dbReference type="InterPro" id="IPR011010">
    <property type="entry name" value="DNA_brk_join_enz"/>
</dbReference>
<evidence type="ECO:0000256" key="1">
    <source>
        <dbReference type="ARBA" id="ARBA00022908"/>
    </source>
</evidence>
<reference evidence="7" key="2">
    <citation type="journal article" date="2019" name="Int. J. Syst. Evol. Microbiol.">
        <title>The Global Catalogue of Microorganisms (GCM) 10K type strain sequencing project: providing services to taxonomists for standard genome sequencing and annotation.</title>
        <authorList>
            <consortium name="The Broad Institute Genomics Platform"/>
            <consortium name="The Broad Institute Genome Sequencing Center for Infectious Disease"/>
            <person name="Wu L."/>
            <person name="Ma J."/>
        </authorList>
    </citation>
    <scope>NUCLEOTIDE SEQUENCE [LARGE SCALE GENOMIC DNA]</scope>
    <source>
        <strain evidence="7">RDMS1</strain>
    </source>
</reference>
<evidence type="ECO:0000256" key="3">
    <source>
        <dbReference type="ARBA" id="ARBA00023172"/>
    </source>
</evidence>
<dbReference type="PANTHER" id="PTHR30349">
    <property type="entry name" value="PHAGE INTEGRASE-RELATED"/>
    <property type="match status" value="1"/>
</dbReference>
<dbReference type="InterPro" id="IPR002104">
    <property type="entry name" value="Integrase_catalytic"/>
</dbReference>
<accession>A0ABD5YVF8</accession>
<keyword evidence="1" id="KW-0229">DNA integration</keyword>
<dbReference type="InterPro" id="IPR050090">
    <property type="entry name" value="Tyrosine_recombinase_XerCD"/>
</dbReference>
<comment type="caution">
    <text evidence="6">The sequence shown here is derived from an EMBL/GenBank/DDBJ whole genome shotgun (WGS) entry which is preliminary data.</text>
</comment>
<dbReference type="GO" id="GO:0003677">
    <property type="term" value="F:DNA binding"/>
    <property type="evidence" value="ECO:0007669"/>
    <property type="project" value="UniProtKB-KW"/>
</dbReference>
<keyword evidence="3" id="KW-0233">DNA recombination</keyword>
<dbReference type="RefSeq" id="WP_390206383.1">
    <property type="nucleotide sequence ID" value="NZ_JBHTAX010000001.1"/>
</dbReference>